<comment type="caution">
    <text evidence="2">The sequence shown here is derived from an EMBL/GenBank/DDBJ whole genome shotgun (WGS) entry which is preliminary data.</text>
</comment>
<evidence type="ECO:0000256" key="1">
    <source>
        <dbReference type="SAM" id="MobiDB-lite"/>
    </source>
</evidence>
<reference evidence="2 3" key="1">
    <citation type="submission" date="2021-06" db="EMBL/GenBank/DDBJ databases">
        <authorList>
            <person name="Palmer J.M."/>
        </authorList>
    </citation>
    <scope>NUCLEOTIDE SEQUENCE [LARGE SCALE GENOMIC DNA]</scope>
    <source>
        <strain evidence="2 3">AS_MEX2019</strain>
        <tissue evidence="2">Muscle</tissue>
    </source>
</reference>
<name>A0ABV0XRR8_9TELE</name>
<protein>
    <submittedName>
        <fullName evidence="2">Uncharacterized protein</fullName>
    </submittedName>
</protein>
<accession>A0ABV0XRR8</accession>
<organism evidence="2 3">
    <name type="scientific">Ameca splendens</name>
    <dbReference type="NCBI Taxonomy" id="208324"/>
    <lineage>
        <taxon>Eukaryota</taxon>
        <taxon>Metazoa</taxon>
        <taxon>Chordata</taxon>
        <taxon>Craniata</taxon>
        <taxon>Vertebrata</taxon>
        <taxon>Euteleostomi</taxon>
        <taxon>Actinopterygii</taxon>
        <taxon>Neopterygii</taxon>
        <taxon>Teleostei</taxon>
        <taxon>Neoteleostei</taxon>
        <taxon>Acanthomorphata</taxon>
        <taxon>Ovalentaria</taxon>
        <taxon>Atherinomorphae</taxon>
        <taxon>Cyprinodontiformes</taxon>
        <taxon>Goodeidae</taxon>
        <taxon>Ameca</taxon>
    </lineage>
</organism>
<gene>
    <name evidence="2" type="ORF">AMECASPLE_018319</name>
</gene>
<sequence>MVALRFSSPGVPHNQQEYRGGFYAALLVQESSHDSTCRHTPTHLLPVFNKLCSGGKTILSKSFFPAAEPLSLKFFTPVRVTSPSQDKQPGTHSSLRAIY</sequence>
<dbReference type="EMBL" id="JAHRIP010010824">
    <property type="protein sequence ID" value="MEQ2284122.1"/>
    <property type="molecule type" value="Genomic_DNA"/>
</dbReference>
<feature type="region of interest" description="Disordered" evidence="1">
    <location>
        <begin position="80"/>
        <end position="99"/>
    </location>
</feature>
<proteinExistence type="predicted"/>
<evidence type="ECO:0000313" key="3">
    <source>
        <dbReference type="Proteomes" id="UP001469553"/>
    </source>
</evidence>
<keyword evidence="3" id="KW-1185">Reference proteome</keyword>
<dbReference type="Proteomes" id="UP001469553">
    <property type="component" value="Unassembled WGS sequence"/>
</dbReference>
<evidence type="ECO:0000313" key="2">
    <source>
        <dbReference type="EMBL" id="MEQ2284122.1"/>
    </source>
</evidence>